<dbReference type="RefSeq" id="WP_120188944.1">
    <property type="nucleotide sequence ID" value="NZ_MCHY01000007.1"/>
</dbReference>
<dbReference type="SUPFAM" id="SSF141259">
    <property type="entry name" value="CarD-like"/>
    <property type="match status" value="1"/>
</dbReference>
<dbReference type="Pfam" id="PF02559">
    <property type="entry name" value="CarD_TRCF_RID"/>
    <property type="match status" value="1"/>
</dbReference>
<dbReference type="Gene3D" id="1.20.58.1290">
    <property type="entry name" value="CarD-like, C-terminal domain"/>
    <property type="match status" value="1"/>
</dbReference>
<reference evidence="2 3" key="1">
    <citation type="submission" date="2016-08" db="EMBL/GenBank/DDBJ databases">
        <title>Novel Firmicute Genomes.</title>
        <authorList>
            <person name="Poppleton D.I."/>
            <person name="Gribaldo S."/>
        </authorList>
    </citation>
    <scope>NUCLEOTIDE SEQUENCE [LARGE SCALE GENOMIC DNA]</scope>
    <source>
        <strain evidence="2 3">RAOx-1</strain>
    </source>
</reference>
<dbReference type="InterPro" id="IPR048792">
    <property type="entry name" value="CarD_C"/>
</dbReference>
<dbReference type="Gene3D" id="2.40.10.170">
    <property type="match status" value="1"/>
</dbReference>
<proteinExistence type="predicted"/>
<dbReference type="InterPro" id="IPR052531">
    <property type="entry name" value="CarD-like_regulator"/>
</dbReference>
<gene>
    <name evidence="2" type="ORF">BEP19_04700</name>
</gene>
<organism evidence="2 3">
    <name type="scientific">Ammoniphilus oxalaticus</name>
    <dbReference type="NCBI Taxonomy" id="66863"/>
    <lineage>
        <taxon>Bacteria</taxon>
        <taxon>Bacillati</taxon>
        <taxon>Bacillota</taxon>
        <taxon>Bacilli</taxon>
        <taxon>Bacillales</taxon>
        <taxon>Paenibacillaceae</taxon>
        <taxon>Aneurinibacillus group</taxon>
        <taxon>Ammoniphilus</taxon>
    </lineage>
</organism>
<dbReference type="InterPro" id="IPR036101">
    <property type="entry name" value="CarD-like/TRCF_RID_sf"/>
</dbReference>
<evidence type="ECO:0000313" key="2">
    <source>
        <dbReference type="EMBL" id="RKD25121.1"/>
    </source>
</evidence>
<comment type="caution">
    <text evidence="2">The sequence shown here is derived from an EMBL/GenBank/DDBJ whole genome shotgun (WGS) entry which is preliminary data.</text>
</comment>
<protein>
    <recommendedName>
        <fullName evidence="1">CarD-like/TRCF RNAP-interacting domain-containing protein</fullName>
    </recommendedName>
</protein>
<dbReference type="GO" id="GO:0009303">
    <property type="term" value="P:rRNA transcription"/>
    <property type="evidence" value="ECO:0007669"/>
    <property type="project" value="TreeGrafter"/>
</dbReference>
<evidence type="ECO:0000259" key="1">
    <source>
        <dbReference type="SMART" id="SM01058"/>
    </source>
</evidence>
<sequence length="159" mass="18509">MYKVGDKIFYPMHGAGVIESMEEKEILGEKQLYFIIKFPYREMQIMIPKEKISNLNIRPLVEPSIIDDVFNQFHEGETETIANPNHRYRNNMNKLKSGDIYEGSQVIRDLTRMSRERTLGTDDRAMLDQAQQLLISEVSLVNNIEQEDASELLTKVIEE</sequence>
<dbReference type="PANTHER" id="PTHR38447">
    <property type="entry name" value="TRANSCRIPTION FACTOR YDEB-RELATED"/>
    <property type="match status" value="1"/>
</dbReference>
<dbReference type="AlphaFoldDB" id="A0A419SM29"/>
<dbReference type="SMART" id="SM01058">
    <property type="entry name" value="CarD_TRCF"/>
    <property type="match status" value="1"/>
</dbReference>
<dbReference type="PANTHER" id="PTHR38447:SF1">
    <property type="entry name" value="RNA POLYMERASE-BINDING TRANSCRIPTION FACTOR CARD"/>
    <property type="match status" value="1"/>
</dbReference>
<keyword evidence="3" id="KW-1185">Reference proteome</keyword>
<evidence type="ECO:0000313" key="3">
    <source>
        <dbReference type="Proteomes" id="UP000284219"/>
    </source>
</evidence>
<dbReference type="Proteomes" id="UP000284219">
    <property type="component" value="Unassembled WGS sequence"/>
</dbReference>
<dbReference type="InterPro" id="IPR042215">
    <property type="entry name" value="CarD-like_C"/>
</dbReference>
<dbReference type="EMBL" id="MCHY01000007">
    <property type="protein sequence ID" value="RKD25121.1"/>
    <property type="molecule type" value="Genomic_DNA"/>
</dbReference>
<dbReference type="InterPro" id="IPR003711">
    <property type="entry name" value="CarD-like/TRCF_RID"/>
</dbReference>
<dbReference type="OrthoDB" id="9786074at2"/>
<accession>A0A419SM29</accession>
<feature type="domain" description="CarD-like/TRCF RNAP-interacting" evidence="1">
    <location>
        <begin position="1"/>
        <end position="111"/>
    </location>
</feature>
<name>A0A419SM29_9BACL</name>
<dbReference type="Pfam" id="PF21095">
    <property type="entry name" value="CarD_C"/>
    <property type="match status" value="1"/>
</dbReference>